<dbReference type="RefSeq" id="WP_121736050.1">
    <property type="nucleotide sequence ID" value="NZ_QXXG01000014.1"/>
</dbReference>
<feature type="domain" description="Peptidase M20 dimerisation" evidence="6">
    <location>
        <begin position="165"/>
        <end position="263"/>
    </location>
</feature>
<reference evidence="7 9" key="1">
    <citation type="submission" date="2018-09" db="EMBL/GenBank/DDBJ databases">
        <title>Murine metabolic-syndrome-specific gut microbial biobank.</title>
        <authorList>
            <person name="Liu C."/>
        </authorList>
    </citation>
    <scope>NUCLEOTIDE SEQUENCE [LARGE SCALE GENOMIC DNA]</scope>
    <source>
        <strain evidence="7 9">8-P5</strain>
    </source>
</reference>
<evidence type="ECO:0000256" key="2">
    <source>
        <dbReference type="ARBA" id="ARBA00022723"/>
    </source>
</evidence>
<evidence type="ECO:0000313" key="9">
    <source>
        <dbReference type="Proteomes" id="UP000278164"/>
    </source>
</evidence>
<dbReference type="Gene3D" id="3.30.70.360">
    <property type="match status" value="1"/>
</dbReference>
<evidence type="ECO:0000256" key="5">
    <source>
        <dbReference type="ARBA" id="ARBA00023285"/>
    </source>
</evidence>
<dbReference type="GO" id="GO:0006526">
    <property type="term" value="P:L-arginine biosynthetic process"/>
    <property type="evidence" value="ECO:0007669"/>
    <property type="project" value="TreeGrafter"/>
</dbReference>
<evidence type="ECO:0000256" key="3">
    <source>
        <dbReference type="ARBA" id="ARBA00022801"/>
    </source>
</evidence>
<comment type="caution">
    <text evidence="7">The sequence shown here is derived from an EMBL/GenBank/DDBJ whole genome shotgun (WGS) entry which is preliminary data.</text>
</comment>
<dbReference type="GO" id="GO:0008777">
    <property type="term" value="F:acetylornithine deacetylase activity"/>
    <property type="evidence" value="ECO:0007669"/>
    <property type="project" value="TreeGrafter"/>
</dbReference>
<dbReference type="InterPro" id="IPR011650">
    <property type="entry name" value="Peptidase_M20_dimer"/>
</dbReference>
<dbReference type="Pfam" id="PF01546">
    <property type="entry name" value="Peptidase_M20"/>
    <property type="match status" value="1"/>
</dbReference>
<reference evidence="8 10" key="2">
    <citation type="submission" date="2019-04" db="EMBL/GenBank/DDBJ databases">
        <title>Microbes associate with the intestines of laboratory mice.</title>
        <authorList>
            <person name="Navarre W."/>
            <person name="Wong E."/>
            <person name="Huang K."/>
            <person name="Tropini C."/>
            <person name="Ng K."/>
            <person name="Yu B."/>
        </authorList>
    </citation>
    <scope>NUCLEOTIDE SEQUENCE [LARGE SCALE GENOMIC DNA]</scope>
    <source>
        <strain evidence="8 10">NM39_I3</strain>
    </source>
</reference>
<dbReference type="PANTHER" id="PTHR43808:SF31">
    <property type="entry name" value="N-ACETYL-L-CITRULLINE DEACETYLASE"/>
    <property type="match status" value="1"/>
</dbReference>
<dbReference type="SUPFAM" id="SSF53187">
    <property type="entry name" value="Zn-dependent exopeptidases"/>
    <property type="match status" value="1"/>
</dbReference>
<dbReference type="Pfam" id="PF07687">
    <property type="entry name" value="M20_dimer"/>
    <property type="match status" value="1"/>
</dbReference>
<dbReference type="EMBL" id="RAYI01000016">
    <property type="protein sequence ID" value="RLT73543.1"/>
    <property type="molecule type" value="Genomic_DNA"/>
</dbReference>
<name>A0A3L7ZTG2_PARDI</name>
<dbReference type="InterPro" id="IPR001261">
    <property type="entry name" value="ArgE/DapE_CS"/>
</dbReference>
<evidence type="ECO:0000256" key="1">
    <source>
        <dbReference type="ARBA" id="ARBA00001947"/>
    </source>
</evidence>
<keyword evidence="4" id="KW-0862">Zinc</keyword>
<protein>
    <submittedName>
        <fullName evidence="7">M20/M25/M40 family metallo-hydrolase</fullName>
    </submittedName>
</protein>
<comment type="cofactor">
    <cofactor evidence="1">
        <name>Zn(2+)</name>
        <dbReference type="ChEBI" id="CHEBI:29105"/>
    </cofactor>
</comment>
<evidence type="ECO:0000313" key="7">
    <source>
        <dbReference type="EMBL" id="RLT73543.1"/>
    </source>
</evidence>
<accession>A0A3L7ZTG2</accession>
<evidence type="ECO:0000313" key="10">
    <source>
        <dbReference type="Proteomes" id="UP000310032"/>
    </source>
</evidence>
<dbReference type="PROSITE" id="PS00758">
    <property type="entry name" value="ARGE_DAPE_CPG2_1"/>
    <property type="match status" value="1"/>
</dbReference>
<gene>
    <name evidence="7" type="ORF">D7V78_09785</name>
    <name evidence="8" type="ORF">E5342_08155</name>
</gene>
<dbReference type="AlphaFoldDB" id="A0A3L7ZTG2"/>
<dbReference type="EMBL" id="SRYM01000017">
    <property type="protein sequence ID" value="TGY58478.1"/>
    <property type="molecule type" value="Genomic_DNA"/>
</dbReference>
<dbReference type="Proteomes" id="UP000310032">
    <property type="component" value="Unassembled WGS sequence"/>
</dbReference>
<dbReference type="Proteomes" id="UP000278164">
    <property type="component" value="Unassembled WGS sequence"/>
</dbReference>
<keyword evidence="5" id="KW-0170">Cobalt</keyword>
<dbReference type="SUPFAM" id="SSF55031">
    <property type="entry name" value="Bacterial exopeptidase dimerisation domain"/>
    <property type="match status" value="1"/>
</dbReference>
<keyword evidence="2" id="KW-0479">Metal-binding</keyword>
<evidence type="ECO:0000259" key="6">
    <source>
        <dbReference type="Pfam" id="PF07687"/>
    </source>
</evidence>
<evidence type="ECO:0000313" key="8">
    <source>
        <dbReference type="EMBL" id="TGY58478.1"/>
    </source>
</evidence>
<sequence>MERYYEAIDLLKGMISRPSFSREETAVADFLQAEWKKAGQKVFRKSNNLWIIAPDFDFGKPTLLLNSHIDTVKPASGWTKDPFTPEETDDDTIYGLGSNDAGASVVSLYEAFCILSQKEQPYNLIFLASCEEEVSGKNGIESALTELPPITFAIVGEPTGMQPAVAEKGLMVLDCSSVGKAGHAARNEGINAITLAMKEIEWFSTYQFPEKSDFLGPVKMTVTIIHAGTQHNVVPDTCEFTVDIRTNEFYTNERLFELIKEKVHCEIKARSFRLSSTRTDLAHPFVQRAILMGKEPFGSPTLSDQALMRFPSVKIGPGNSARSHSADEFIRGMEIREAIDTYVRLLDGLQLL</sequence>
<dbReference type="OrthoDB" id="9792335at2"/>
<organism evidence="7 9">
    <name type="scientific">Parabacteroides distasonis</name>
    <dbReference type="NCBI Taxonomy" id="823"/>
    <lineage>
        <taxon>Bacteria</taxon>
        <taxon>Pseudomonadati</taxon>
        <taxon>Bacteroidota</taxon>
        <taxon>Bacteroidia</taxon>
        <taxon>Bacteroidales</taxon>
        <taxon>Tannerellaceae</taxon>
        <taxon>Parabacteroides</taxon>
    </lineage>
</organism>
<dbReference type="InterPro" id="IPR036264">
    <property type="entry name" value="Bact_exopeptidase_dim_dom"/>
</dbReference>
<evidence type="ECO:0000256" key="4">
    <source>
        <dbReference type="ARBA" id="ARBA00022833"/>
    </source>
</evidence>
<dbReference type="CDD" id="cd05651">
    <property type="entry name" value="M20_ArgE_DapE-like"/>
    <property type="match status" value="1"/>
</dbReference>
<dbReference type="GO" id="GO:0046872">
    <property type="term" value="F:metal ion binding"/>
    <property type="evidence" value="ECO:0007669"/>
    <property type="project" value="UniProtKB-KW"/>
</dbReference>
<dbReference type="Gene3D" id="3.40.630.10">
    <property type="entry name" value="Zn peptidases"/>
    <property type="match status" value="1"/>
</dbReference>
<keyword evidence="3 7" id="KW-0378">Hydrolase</keyword>
<dbReference type="PANTHER" id="PTHR43808">
    <property type="entry name" value="ACETYLORNITHINE DEACETYLASE"/>
    <property type="match status" value="1"/>
</dbReference>
<dbReference type="InterPro" id="IPR050072">
    <property type="entry name" value="Peptidase_M20A"/>
</dbReference>
<proteinExistence type="predicted"/>
<dbReference type="InterPro" id="IPR002933">
    <property type="entry name" value="Peptidase_M20"/>
</dbReference>